<gene>
    <name evidence="1" type="ORF">AArcMg_1487</name>
</gene>
<accession>A0A346PPQ5</accession>
<reference evidence="2" key="1">
    <citation type="submission" date="2018-02" db="EMBL/GenBank/DDBJ databases">
        <title>Phenotypic and genomic properties of facultatively anaerobic sulfur-reducing natronoarchaea from hypersaline soda lakes.</title>
        <authorList>
            <person name="Sorokin D.Y."/>
            <person name="Kublanov I.V."/>
            <person name="Roman P."/>
            <person name="Sinninghe Damste J.S."/>
            <person name="Golyshin P.N."/>
            <person name="Rojo D."/>
            <person name="Ciordia S."/>
            <person name="Mena M.D.C."/>
            <person name="Ferrer M."/>
            <person name="Messina E."/>
            <person name="Smedile F."/>
            <person name="La Spada G."/>
            <person name="La Cono V."/>
            <person name="Yakimov M.M."/>
        </authorList>
    </citation>
    <scope>NUCLEOTIDE SEQUENCE [LARGE SCALE GENOMIC DNA]</scope>
    <source>
        <strain evidence="2">AArc-Mg</strain>
    </source>
</reference>
<organism evidence="1 2">
    <name type="scientific">Natrarchaeobaculum sulfurireducens</name>
    <dbReference type="NCBI Taxonomy" id="2044521"/>
    <lineage>
        <taxon>Archaea</taxon>
        <taxon>Methanobacteriati</taxon>
        <taxon>Methanobacteriota</taxon>
        <taxon>Stenosarchaea group</taxon>
        <taxon>Halobacteria</taxon>
        <taxon>Halobacteriales</taxon>
        <taxon>Natrialbaceae</taxon>
        <taxon>Natrarchaeobaculum</taxon>
    </lineage>
</organism>
<name>A0A346PPQ5_9EURY</name>
<protein>
    <submittedName>
        <fullName evidence="1">Uncharacterized protein</fullName>
    </submittedName>
</protein>
<evidence type="ECO:0000313" key="2">
    <source>
        <dbReference type="Proteomes" id="UP000258613"/>
    </source>
</evidence>
<dbReference type="EMBL" id="CP027033">
    <property type="protein sequence ID" value="AXR81500.1"/>
    <property type="molecule type" value="Genomic_DNA"/>
</dbReference>
<dbReference type="AlphaFoldDB" id="A0A346PPQ5"/>
<dbReference type="KEGG" id="nag:AArcMg_1487"/>
<keyword evidence="2" id="KW-1185">Reference proteome</keyword>
<proteinExistence type="predicted"/>
<dbReference type="Proteomes" id="UP000258613">
    <property type="component" value="Chromosome"/>
</dbReference>
<evidence type="ECO:0000313" key="1">
    <source>
        <dbReference type="EMBL" id="AXR81500.1"/>
    </source>
</evidence>
<sequence length="184" mass="20577">MIANCGVEPEDIGAGTLAALEDHIEQLLARASQEIDSYLGRSLTYEEEYTETVDGTGRSTLKLDHYPVHEVHSVEVSGTPLDESEYRANSSGVLERRGRWPEGWGNVEVTYEYGYEDGQHTAAQIAEEMVIPVLERAEIERISEGKDSVSMDGFSVSFDDPEGDFRLIPEHKERLDQLREVAMA</sequence>